<proteinExistence type="predicted"/>
<sequence length="60" mass="7581">MHFNKEFYKNYRFYLIFVFIFCGIRTFMNSFYLTSFFWILGSLMLLYRVMLVKDDYDDKK</sequence>
<dbReference type="EMBL" id="AZFV01000019">
    <property type="protein sequence ID" value="KRM15816.1"/>
    <property type="molecule type" value="Genomic_DNA"/>
</dbReference>
<dbReference type="Proteomes" id="UP000051302">
    <property type="component" value="Unassembled WGS sequence"/>
</dbReference>
<name>A0A0R1WCZ6_9LACO</name>
<gene>
    <name evidence="2" type="ORF">FD31_GL000914</name>
</gene>
<evidence type="ECO:0000313" key="2">
    <source>
        <dbReference type="EMBL" id="KRM15816.1"/>
    </source>
</evidence>
<protein>
    <submittedName>
        <fullName evidence="2">Uncharacterized protein</fullName>
    </submittedName>
</protein>
<keyword evidence="1" id="KW-0472">Membrane</keyword>
<keyword evidence="1" id="KW-1133">Transmembrane helix</keyword>
<organism evidence="2 3">
    <name type="scientific">Companilactobacillus nantensis DSM 16982</name>
    <dbReference type="NCBI Taxonomy" id="1423774"/>
    <lineage>
        <taxon>Bacteria</taxon>
        <taxon>Bacillati</taxon>
        <taxon>Bacillota</taxon>
        <taxon>Bacilli</taxon>
        <taxon>Lactobacillales</taxon>
        <taxon>Lactobacillaceae</taxon>
        <taxon>Companilactobacillus</taxon>
    </lineage>
</organism>
<keyword evidence="1" id="KW-0812">Transmembrane</keyword>
<comment type="caution">
    <text evidence="2">The sequence shown here is derived from an EMBL/GenBank/DDBJ whole genome shotgun (WGS) entry which is preliminary data.</text>
</comment>
<dbReference type="STRING" id="1423774.FD31_GL000914"/>
<accession>A0A0R1WCZ6</accession>
<feature type="transmembrane region" description="Helical" evidence="1">
    <location>
        <begin position="34"/>
        <end position="51"/>
    </location>
</feature>
<keyword evidence="3" id="KW-1185">Reference proteome</keyword>
<dbReference type="PATRIC" id="fig|1423774.3.peg.951"/>
<reference evidence="2 3" key="1">
    <citation type="journal article" date="2015" name="Genome Announc.">
        <title>Expanding the biotechnology potential of lactobacilli through comparative genomics of 213 strains and associated genera.</title>
        <authorList>
            <person name="Sun Z."/>
            <person name="Harris H.M."/>
            <person name="McCann A."/>
            <person name="Guo C."/>
            <person name="Argimon S."/>
            <person name="Zhang W."/>
            <person name="Yang X."/>
            <person name="Jeffery I.B."/>
            <person name="Cooney J.C."/>
            <person name="Kagawa T.F."/>
            <person name="Liu W."/>
            <person name="Song Y."/>
            <person name="Salvetti E."/>
            <person name="Wrobel A."/>
            <person name="Rasinkangas P."/>
            <person name="Parkhill J."/>
            <person name="Rea M.C."/>
            <person name="O'Sullivan O."/>
            <person name="Ritari J."/>
            <person name="Douillard F.P."/>
            <person name="Paul Ross R."/>
            <person name="Yang R."/>
            <person name="Briner A.E."/>
            <person name="Felis G.E."/>
            <person name="de Vos W.M."/>
            <person name="Barrangou R."/>
            <person name="Klaenhammer T.R."/>
            <person name="Caufield P.W."/>
            <person name="Cui Y."/>
            <person name="Zhang H."/>
            <person name="O'Toole P.W."/>
        </authorList>
    </citation>
    <scope>NUCLEOTIDE SEQUENCE [LARGE SCALE GENOMIC DNA]</scope>
    <source>
        <strain evidence="2 3">DSM 16982</strain>
    </source>
</reference>
<evidence type="ECO:0000313" key="3">
    <source>
        <dbReference type="Proteomes" id="UP000051302"/>
    </source>
</evidence>
<dbReference type="AlphaFoldDB" id="A0A0R1WCZ6"/>
<evidence type="ECO:0000256" key="1">
    <source>
        <dbReference type="SAM" id="Phobius"/>
    </source>
</evidence>
<feature type="transmembrane region" description="Helical" evidence="1">
    <location>
        <begin position="12"/>
        <end position="28"/>
    </location>
</feature>